<dbReference type="InterPro" id="IPR011856">
    <property type="entry name" value="tRNA_endonuc-like_dom_sf"/>
</dbReference>
<name>A0ABT5L5A9_9ALTE</name>
<dbReference type="Gene3D" id="3.40.1350.10">
    <property type="match status" value="1"/>
</dbReference>
<organism evidence="2 3">
    <name type="scientific">Alteromonas gilva</name>
    <dbReference type="NCBI Taxonomy" id="2987522"/>
    <lineage>
        <taxon>Bacteria</taxon>
        <taxon>Pseudomonadati</taxon>
        <taxon>Pseudomonadota</taxon>
        <taxon>Gammaproteobacteria</taxon>
        <taxon>Alteromonadales</taxon>
        <taxon>Alteromonadaceae</taxon>
        <taxon>Alteromonas/Salinimonas group</taxon>
        <taxon>Alteromonas</taxon>
    </lineage>
</organism>
<proteinExistence type="predicted"/>
<sequence length="380" mass="42854">MSQVIHVCIVGNDPISVLTPIIDTSIPSDHVVLAFREHDRAAFNIVKRVAGSRGYKVTEWQLPDSHDTAEASFSFQTLFDRFCDGTATVWFNASTGSRHQVLAAVEVARAYAVDIYVIEPALDKLFWLSPMDRPSVPVKDKLTLKEFFQLYGCRVESSHNQGLPHEYEQVVYEWAARGNLLKDGLSSLNYLATRASGSNFESPVLNARMHKNQALQYLIGTLEQVGLVTYHNNALQFLTTETQRFANGAWLEYLVFAQLRELKKTLPALQDIGHGIEVSRTINGQKVQNELDGLALHNNTLHIIEVKTRRFDRTEANKTLYKLSSLSDRLGGLKSHCALISYYPLRHSELARAHDLGIQVIADGAIRHLKQALQQWMEQQ</sequence>
<dbReference type="EMBL" id="JAQQXP010000002">
    <property type="protein sequence ID" value="MDC8832063.1"/>
    <property type="molecule type" value="Genomic_DNA"/>
</dbReference>
<dbReference type="Proteomes" id="UP001218788">
    <property type="component" value="Unassembled WGS sequence"/>
</dbReference>
<gene>
    <name evidence="2" type="ORF">OIK42_14990</name>
</gene>
<keyword evidence="3" id="KW-1185">Reference proteome</keyword>
<evidence type="ECO:0000313" key="2">
    <source>
        <dbReference type="EMBL" id="MDC8832063.1"/>
    </source>
</evidence>
<dbReference type="SUPFAM" id="SSF52980">
    <property type="entry name" value="Restriction endonuclease-like"/>
    <property type="match status" value="1"/>
</dbReference>
<dbReference type="Gene3D" id="1.10.10.680">
    <property type="entry name" value="Hypothetical protein VC1899 (Restriction endonuclease-like)"/>
    <property type="match status" value="1"/>
</dbReference>
<comment type="caution">
    <text evidence="2">The sequence shown here is derived from an EMBL/GenBank/DDBJ whole genome shotgun (WGS) entry which is preliminary data.</text>
</comment>
<dbReference type="InterPro" id="IPR015093">
    <property type="entry name" value="Card1_endonucl_dom"/>
</dbReference>
<protein>
    <submittedName>
        <fullName evidence="2">DUF1887 family CARF protein</fullName>
    </submittedName>
</protein>
<dbReference type="InterPro" id="IPR011335">
    <property type="entry name" value="Restrct_endonuc-II-like"/>
</dbReference>
<reference evidence="2 3" key="1">
    <citation type="submission" date="2022-10" db="EMBL/GenBank/DDBJ databases">
        <title>Alteromonas sp. chi3 Genome sequencing.</title>
        <authorList>
            <person name="Park S."/>
        </authorList>
    </citation>
    <scope>NUCLEOTIDE SEQUENCE [LARGE SCALE GENOMIC DNA]</scope>
    <source>
        <strain evidence="3">chi3</strain>
    </source>
</reference>
<accession>A0ABT5L5A9</accession>
<evidence type="ECO:0000259" key="1">
    <source>
        <dbReference type="Pfam" id="PF09002"/>
    </source>
</evidence>
<feature type="domain" description="Card1 endonuclease" evidence="1">
    <location>
        <begin position="241"/>
        <end position="378"/>
    </location>
</feature>
<dbReference type="RefSeq" id="WP_273641847.1">
    <property type="nucleotide sequence ID" value="NZ_JAQQXP010000002.1"/>
</dbReference>
<evidence type="ECO:0000313" key="3">
    <source>
        <dbReference type="Proteomes" id="UP001218788"/>
    </source>
</evidence>
<dbReference type="Gene3D" id="3.40.50.10770">
    <property type="entry name" value="Hypothetical protein VC1899 like domain (Restriction endonuclease-like)"/>
    <property type="match status" value="1"/>
</dbReference>
<dbReference type="Pfam" id="PF09002">
    <property type="entry name" value="Card1_endonuc"/>
    <property type="match status" value="1"/>
</dbReference>
<dbReference type="CDD" id="cd22364">
    <property type="entry name" value="VC1899-like"/>
    <property type="match status" value="1"/>
</dbReference>